<evidence type="ECO:0000256" key="5">
    <source>
        <dbReference type="SAM" id="MobiDB-lite"/>
    </source>
</evidence>
<feature type="domain" description="Major facilitator superfamily (MFS) profile" evidence="7">
    <location>
        <begin position="48"/>
        <end position="499"/>
    </location>
</feature>
<gene>
    <name evidence="8" type="primary">LOC110732730</name>
</gene>
<feature type="transmembrane region" description="Helical" evidence="6">
    <location>
        <begin position="384"/>
        <end position="406"/>
    </location>
</feature>
<evidence type="ECO:0000313" key="9">
    <source>
        <dbReference type="Proteomes" id="UP000596660"/>
    </source>
</evidence>
<evidence type="ECO:0000256" key="2">
    <source>
        <dbReference type="ARBA" id="ARBA00022692"/>
    </source>
</evidence>
<evidence type="ECO:0000256" key="3">
    <source>
        <dbReference type="ARBA" id="ARBA00022989"/>
    </source>
</evidence>
<feature type="region of interest" description="Disordered" evidence="5">
    <location>
        <begin position="1"/>
        <end position="26"/>
    </location>
</feature>
<dbReference type="PANTHER" id="PTHR24064">
    <property type="entry name" value="SOLUTE CARRIER FAMILY 22 MEMBER"/>
    <property type="match status" value="1"/>
</dbReference>
<reference evidence="8" key="1">
    <citation type="journal article" date="2017" name="Nature">
        <title>The genome of Chenopodium quinoa.</title>
        <authorList>
            <person name="Jarvis D.E."/>
            <person name="Ho Y.S."/>
            <person name="Lightfoot D.J."/>
            <person name="Schmoeckel S.M."/>
            <person name="Li B."/>
            <person name="Borm T.J.A."/>
            <person name="Ohyanagi H."/>
            <person name="Mineta K."/>
            <person name="Michell C.T."/>
            <person name="Saber N."/>
            <person name="Kharbatia N.M."/>
            <person name="Rupper R.R."/>
            <person name="Sharp A.R."/>
            <person name="Dally N."/>
            <person name="Boughton B.A."/>
            <person name="Woo Y.H."/>
            <person name="Gao G."/>
            <person name="Schijlen E.G.W.M."/>
            <person name="Guo X."/>
            <person name="Momin A.A."/>
            <person name="Negrao S."/>
            <person name="Al-Babili S."/>
            <person name="Gehring C."/>
            <person name="Roessner U."/>
            <person name="Jung C."/>
            <person name="Murphy K."/>
            <person name="Arold S.T."/>
            <person name="Gojobori T."/>
            <person name="van der Linden C.G."/>
            <person name="van Loo E.N."/>
            <person name="Jellen E.N."/>
            <person name="Maughan P.J."/>
            <person name="Tester M."/>
        </authorList>
    </citation>
    <scope>NUCLEOTIDE SEQUENCE [LARGE SCALE GENOMIC DNA]</scope>
    <source>
        <strain evidence="8">cv. PI 614886</strain>
    </source>
</reference>
<dbReference type="Gramene" id="AUR62007462-RA">
    <property type="protein sequence ID" value="AUR62007462-RA:cds"/>
    <property type="gene ID" value="AUR62007462"/>
</dbReference>
<keyword evidence="4 6" id="KW-0472">Membrane</keyword>
<organism evidence="8 9">
    <name type="scientific">Chenopodium quinoa</name>
    <name type="common">Quinoa</name>
    <dbReference type="NCBI Taxonomy" id="63459"/>
    <lineage>
        <taxon>Eukaryota</taxon>
        <taxon>Viridiplantae</taxon>
        <taxon>Streptophyta</taxon>
        <taxon>Embryophyta</taxon>
        <taxon>Tracheophyta</taxon>
        <taxon>Spermatophyta</taxon>
        <taxon>Magnoliopsida</taxon>
        <taxon>eudicotyledons</taxon>
        <taxon>Gunneridae</taxon>
        <taxon>Pentapetalae</taxon>
        <taxon>Caryophyllales</taxon>
        <taxon>Chenopodiaceae</taxon>
        <taxon>Chenopodioideae</taxon>
        <taxon>Atripliceae</taxon>
        <taxon>Chenopodium</taxon>
    </lineage>
</organism>
<keyword evidence="2 6" id="KW-0812">Transmembrane</keyword>
<dbReference type="SMR" id="A0A803L6H3"/>
<protein>
    <recommendedName>
        <fullName evidence="7">Major facilitator superfamily (MFS) profile domain-containing protein</fullName>
    </recommendedName>
</protein>
<name>A0A803L6H3_CHEQI</name>
<reference evidence="8" key="2">
    <citation type="submission" date="2021-03" db="UniProtKB">
        <authorList>
            <consortium name="EnsemblPlants"/>
        </authorList>
    </citation>
    <scope>IDENTIFICATION</scope>
</reference>
<evidence type="ECO:0000313" key="8">
    <source>
        <dbReference type="EnsemblPlants" id="AUR62007462-RA:cds"/>
    </source>
</evidence>
<feature type="compositionally biased region" description="Basic and acidic residues" evidence="5">
    <location>
        <begin position="12"/>
        <end position="24"/>
    </location>
</feature>
<dbReference type="GO" id="GO:0016020">
    <property type="term" value="C:membrane"/>
    <property type="evidence" value="ECO:0007669"/>
    <property type="project" value="UniProtKB-SubCell"/>
</dbReference>
<dbReference type="OrthoDB" id="5296287at2759"/>
<dbReference type="GeneID" id="110732730"/>
<feature type="transmembrane region" description="Helical" evidence="6">
    <location>
        <begin position="177"/>
        <end position="200"/>
    </location>
</feature>
<accession>A0A803L6H3</accession>
<evidence type="ECO:0000256" key="1">
    <source>
        <dbReference type="ARBA" id="ARBA00004141"/>
    </source>
</evidence>
<feature type="compositionally biased region" description="Polar residues" evidence="5">
    <location>
        <begin position="1"/>
        <end position="11"/>
    </location>
</feature>
<dbReference type="OMA" id="WTSIPTI"/>
<dbReference type="GO" id="GO:0022857">
    <property type="term" value="F:transmembrane transporter activity"/>
    <property type="evidence" value="ECO:0007669"/>
    <property type="project" value="InterPro"/>
</dbReference>
<feature type="transmembrane region" description="Helical" evidence="6">
    <location>
        <begin position="418"/>
        <end position="439"/>
    </location>
</feature>
<keyword evidence="3 6" id="KW-1133">Transmembrane helix</keyword>
<evidence type="ECO:0000256" key="4">
    <source>
        <dbReference type="ARBA" id="ARBA00023136"/>
    </source>
</evidence>
<dbReference type="RefSeq" id="XP_021768410.1">
    <property type="nucleotide sequence ID" value="XM_021912718.1"/>
</dbReference>
<dbReference type="InterPro" id="IPR005828">
    <property type="entry name" value="MFS_sugar_transport-like"/>
</dbReference>
<sequence>MGDSSPLLSNQSDDHNSSQYDYRHPPRNKNQIVNDRIEQCIGNLGCAQVFQCILVSFAWAFDAQQTFISIFTDAEPAWHCTSGSCGTDICAIPEGATWEWDAPRKATIISEYGLQCANSFLTGLPASSFFIGCLIGGLVLATLADSWLGRKNLLLISCLAMSLSGIFTALFSENIWVYAFLRFVSGFGRAAIGTCSLVLATEVVGKQWRGQVGVIGFVCFSFGFLSLPGIAFLTNGESWRAMYMWASIPALVYCVLVFVFVRESPRWLLIRGRREEAMDALKNIATLHQSQLTLSFFGEEEAPRGDDTDVYSAMRVLMSRAWALRRLVTVSVMCIGIGVVYYGMPLALGNLPFNLYVSVTLNALAELPGSFLTFVLINRLDRKIAVVGFTLLSGLCSILVVVVGYFEQLIILQAVLEILSFLSAVSGLNLMLIFTIELFPTCVRNSAVSMARQALVFGGAFAPPLVAAGRKDPFIAYGVFGIVIAGCGMFAIFLPETRGTALADTMDEEEDKAQKLGSFWATH</sequence>
<evidence type="ECO:0000259" key="7">
    <source>
        <dbReference type="PROSITE" id="PS50850"/>
    </source>
</evidence>
<feature type="transmembrane region" description="Helical" evidence="6">
    <location>
        <begin position="153"/>
        <end position="171"/>
    </location>
</feature>
<dbReference type="Pfam" id="PF00083">
    <property type="entry name" value="Sugar_tr"/>
    <property type="match status" value="1"/>
</dbReference>
<comment type="subcellular location">
    <subcellularLocation>
        <location evidence="1">Membrane</location>
        <topology evidence="1">Multi-pass membrane protein</topology>
    </subcellularLocation>
</comment>
<proteinExistence type="predicted"/>
<keyword evidence="9" id="KW-1185">Reference proteome</keyword>
<dbReference type="KEGG" id="cqi:110732730"/>
<feature type="transmembrane region" description="Helical" evidence="6">
    <location>
        <begin position="212"/>
        <end position="231"/>
    </location>
</feature>
<dbReference type="InterPro" id="IPR020846">
    <property type="entry name" value="MFS_dom"/>
</dbReference>
<feature type="transmembrane region" description="Helical" evidence="6">
    <location>
        <begin position="474"/>
        <end position="494"/>
    </location>
</feature>
<dbReference type="SUPFAM" id="SSF103473">
    <property type="entry name" value="MFS general substrate transporter"/>
    <property type="match status" value="1"/>
</dbReference>
<dbReference type="AlphaFoldDB" id="A0A803L6H3"/>
<evidence type="ECO:0000256" key="6">
    <source>
        <dbReference type="SAM" id="Phobius"/>
    </source>
</evidence>
<dbReference type="Gene3D" id="1.20.1250.20">
    <property type="entry name" value="MFS general substrate transporter like domains"/>
    <property type="match status" value="1"/>
</dbReference>
<dbReference type="EnsemblPlants" id="AUR62007462-RA">
    <property type="protein sequence ID" value="AUR62007462-RA:cds"/>
    <property type="gene ID" value="AUR62007462"/>
</dbReference>
<feature type="transmembrane region" description="Helical" evidence="6">
    <location>
        <begin position="323"/>
        <end position="343"/>
    </location>
</feature>
<feature type="transmembrane region" description="Helical" evidence="6">
    <location>
        <begin position="120"/>
        <end position="141"/>
    </location>
</feature>
<dbReference type="PROSITE" id="PS50850">
    <property type="entry name" value="MFS"/>
    <property type="match status" value="1"/>
</dbReference>
<feature type="transmembrane region" description="Helical" evidence="6">
    <location>
        <begin position="451"/>
        <end position="468"/>
    </location>
</feature>
<dbReference type="Proteomes" id="UP000596660">
    <property type="component" value="Unplaced"/>
</dbReference>
<dbReference type="InterPro" id="IPR036259">
    <property type="entry name" value="MFS_trans_sf"/>
</dbReference>
<feature type="transmembrane region" description="Helical" evidence="6">
    <location>
        <begin position="243"/>
        <end position="261"/>
    </location>
</feature>
<feature type="transmembrane region" description="Helical" evidence="6">
    <location>
        <begin position="355"/>
        <end position="377"/>
    </location>
</feature>